<organism evidence="2 3">
    <name type="scientific">Virgibacillus litoralis</name>
    <dbReference type="NCBI Taxonomy" id="578221"/>
    <lineage>
        <taxon>Bacteria</taxon>
        <taxon>Bacillati</taxon>
        <taxon>Bacillota</taxon>
        <taxon>Bacilli</taxon>
        <taxon>Bacillales</taxon>
        <taxon>Bacillaceae</taxon>
        <taxon>Virgibacillus</taxon>
    </lineage>
</organism>
<keyword evidence="3" id="KW-1185">Reference proteome</keyword>
<evidence type="ECO:0000313" key="3">
    <source>
        <dbReference type="Proteomes" id="UP001519328"/>
    </source>
</evidence>
<accession>A0ABS4H8U5</accession>
<name>A0ABS4H8U5_9BACI</name>
<comment type="caution">
    <text evidence="2">The sequence shown here is derived from an EMBL/GenBank/DDBJ whole genome shotgun (WGS) entry which is preliminary data.</text>
</comment>
<proteinExistence type="predicted"/>
<evidence type="ECO:0000256" key="1">
    <source>
        <dbReference type="SAM" id="MobiDB-lite"/>
    </source>
</evidence>
<dbReference type="RefSeq" id="WP_209478825.1">
    <property type="nucleotide sequence ID" value="NZ_JAGGKK010000001.1"/>
</dbReference>
<protein>
    <submittedName>
        <fullName evidence="2">Uncharacterized protein</fullName>
    </submittedName>
</protein>
<dbReference type="Proteomes" id="UP001519328">
    <property type="component" value="Unassembled WGS sequence"/>
</dbReference>
<feature type="region of interest" description="Disordered" evidence="1">
    <location>
        <begin position="71"/>
        <end position="98"/>
    </location>
</feature>
<gene>
    <name evidence="2" type="ORF">J2Z82_000087</name>
</gene>
<dbReference type="EMBL" id="JAGGKK010000001">
    <property type="protein sequence ID" value="MBP1947164.1"/>
    <property type="molecule type" value="Genomic_DNA"/>
</dbReference>
<sequence length="127" mass="13973">MYNYYHRILQTSPAFIEQQLTLGRLGHFYRVNILGNDEIVQLVSWDPNTQVVGINMNGTYRQFDPNDLTGMSYIGPQIPQPQTPAPPSGGPIPGPGGGIPWTPQLCPPKWPGGNPGIMIPGYGCVYY</sequence>
<feature type="compositionally biased region" description="Pro residues" evidence="1">
    <location>
        <begin position="78"/>
        <end position="94"/>
    </location>
</feature>
<reference evidence="2 3" key="1">
    <citation type="submission" date="2021-03" db="EMBL/GenBank/DDBJ databases">
        <title>Genomic Encyclopedia of Type Strains, Phase IV (KMG-IV): sequencing the most valuable type-strain genomes for metagenomic binning, comparative biology and taxonomic classification.</title>
        <authorList>
            <person name="Goeker M."/>
        </authorList>
    </citation>
    <scope>NUCLEOTIDE SEQUENCE [LARGE SCALE GENOMIC DNA]</scope>
    <source>
        <strain evidence="2 3">DSM 21085</strain>
    </source>
</reference>
<evidence type="ECO:0000313" key="2">
    <source>
        <dbReference type="EMBL" id="MBP1947164.1"/>
    </source>
</evidence>